<evidence type="ECO:0000256" key="5">
    <source>
        <dbReference type="SAM" id="Phobius"/>
    </source>
</evidence>
<dbReference type="InterPro" id="IPR001807">
    <property type="entry name" value="ClC"/>
</dbReference>
<keyword evidence="4 5" id="KW-0472">Membrane</keyword>
<sequence length="407" mass="41047">MSGRPAAALARLALPALVVGVGCSLILLALSFAAEALQEVLWTHLPAALGLDGGSPWWTLTMLTLAGVAVGLVVWKIPSGPDPAAEGLVGPPVPVSVLPGMLLATVLTLAGGVSLGPENPITAANVALAVAAGARLMPGVKAPVWLGLGAAGTIGALFGTPVAAALILSELALGPKDEPLWDRLFGPLIAAGAGALTTVLIAQPVFSLGLPDYTPHLLDLVTSMVITSVAALAGLAAVYAFPHVHRLFHRVRHPLARLTLGGLALGVAGMIGGQITLFKGLEEMKELVHLSYGAAALALIVVVKLVALLIAATSGFVGGRIFPAVFIGAALGLLAAALAPGVPVGLAIACAVMGVVLAITQQGWLSLFMAAAVVTDLDMLPILCLALLPAWLLVSGRPQMIIEEPAK</sequence>
<dbReference type="RefSeq" id="WP_397080911.1">
    <property type="nucleotide sequence ID" value="NZ_JBITGY010000002.1"/>
</dbReference>
<name>A0ABW7YR93_9ACTN</name>
<dbReference type="SUPFAM" id="SSF81340">
    <property type="entry name" value="Clc chloride channel"/>
    <property type="match status" value="1"/>
</dbReference>
<feature type="transmembrane region" description="Helical" evidence="5">
    <location>
        <begin position="95"/>
        <end position="115"/>
    </location>
</feature>
<dbReference type="CDD" id="cd00400">
    <property type="entry name" value="Voltage_gated_ClC"/>
    <property type="match status" value="1"/>
</dbReference>
<feature type="transmembrane region" description="Helical" evidence="5">
    <location>
        <begin position="144"/>
        <end position="168"/>
    </location>
</feature>
<feature type="transmembrane region" description="Helical" evidence="5">
    <location>
        <begin position="188"/>
        <end position="210"/>
    </location>
</feature>
<dbReference type="InterPro" id="IPR014743">
    <property type="entry name" value="Cl-channel_core"/>
</dbReference>
<keyword evidence="2 5" id="KW-0812">Transmembrane</keyword>
<dbReference type="PROSITE" id="PS51257">
    <property type="entry name" value="PROKAR_LIPOPROTEIN"/>
    <property type="match status" value="1"/>
</dbReference>
<comment type="caution">
    <text evidence="6">The sequence shown here is derived from an EMBL/GenBank/DDBJ whole genome shotgun (WGS) entry which is preliminary data.</text>
</comment>
<feature type="transmembrane region" description="Helical" evidence="5">
    <location>
        <begin position="290"/>
        <end position="315"/>
    </location>
</feature>
<dbReference type="PANTHER" id="PTHR43427:SF9">
    <property type="entry name" value="ION-TRANSPORT PROTEIN YFEO-RELATED"/>
    <property type="match status" value="1"/>
</dbReference>
<evidence type="ECO:0000313" key="7">
    <source>
        <dbReference type="Proteomes" id="UP001612741"/>
    </source>
</evidence>
<accession>A0ABW7YR93</accession>
<proteinExistence type="predicted"/>
<feature type="transmembrane region" description="Helical" evidence="5">
    <location>
        <begin position="321"/>
        <end position="339"/>
    </location>
</feature>
<reference evidence="6 7" key="1">
    <citation type="submission" date="2024-10" db="EMBL/GenBank/DDBJ databases">
        <title>The Natural Products Discovery Center: Release of the First 8490 Sequenced Strains for Exploring Actinobacteria Biosynthetic Diversity.</title>
        <authorList>
            <person name="Kalkreuter E."/>
            <person name="Kautsar S.A."/>
            <person name="Yang D."/>
            <person name="Bader C.D."/>
            <person name="Teijaro C.N."/>
            <person name="Fluegel L."/>
            <person name="Davis C.M."/>
            <person name="Simpson J.R."/>
            <person name="Lauterbach L."/>
            <person name="Steele A.D."/>
            <person name="Gui C."/>
            <person name="Meng S."/>
            <person name="Li G."/>
            <person name="Viehrig K."/>
            <person name="Ye F."/>
            <person name="Su P."/>
            <person name="Kiefer A.F."/>
            <person name="Nichols A."/>
            <person name="Cepeda A.J."/>
            <person name="Yan W."/>
            <person name="Fan B."/>
            <person name="Jiang Y."/>
            <person name="Adhikari A."/>
            <person name="Zheng C.-J."/>
            <person name="Schuster L."/>
            <person name="Cowan T.M."/>
            <person name="Smanski M.J."/>
            <person name="Chevrette M.G."/>
            <person name="De Carvalho L.P.S."/>
            <person name="Shen B."/>
        </authorList>
    </citation>
    <scope>NUCLEOTIDE SEQUENCE [LARGE SCALE GENOMIC DNA]</scope>
    <source>
        <strain evidence="6 7">NPDC050545</strain>
    </source>
</reference>
<evidence type="ECO:0000313" key="6">
    <source>
        <dbReference type="EMBL" id="MFI6497808.1"/>
    </source>
</evidence>
<dbReference type="NCBIfam" id="NF002971">
    <property type="entry name" value="PRK03655.1"/>
    <property type="match status" value="1"/>
</dbReference>
<feature type="transmembrane region" description="Helical" evidence="5">
    <location>
        <begin position="217"/>
        <end position="240"/>
    </location>
</feature>
<evidence type="ECO:0000256" key="2">
    <source>
        <dbReference type="ARBA" id="ARBA00022692"/>
    </source>
</evidence>
<feature type="transmembrane region" description="Helical" evidence="5">
    <location>
        <begin position="346"/>
        <end position="364"/>
    </location>
</feature>
<evidence type="ECO:0000256" key="1">
    <source>
        <dbReference type="ARBA" id="ARBA00004141"/>
    </source>
</evidence>
<protein>
    <submittedName>
        <fullName evidence="6">Ion channel protein</fullName>
    </submittedName>
</protein>
<keyword evidence="3 5" id="KW-1133">Transmembrane helix</keyword>
<organism evidence="6 7">
    <name type="scientific">Nonomuraea typhae</name>
    <dbReference type="NCBI Taxonomy" id="2603600"/>
    <lineage>
        <taxon>Bacteria</taxon>
        <taxon>Bacillati</taxon>
        <taxon>Actinomycetota</taxon>
        <taxon>Actinomycetes</taxon>
        <taxon>Streptosporangiales</taxon>
        <taxon>Streptosporangiaceae</taxon>
        <taxon>Nonomuraea</taxon>
    </lineage>
</organism>
<evidence type="ECO:0000256" key="4">
    <source>
        <dbReference type="ARBA" id="ARBA00023136"/>
    </source>
</evidence>
<dbReference type="InterPro" id="IPR050368">
    <property type="entry name" value="ClC-type_chloride_channel"/>
</dbReference>
<feature type="transmembrane region" description="Helical" evidence="5">
    <location>
        <begin position="370"/>
        <end position="394"/>
    </location>
</feature>
<evidence type="ECO:0000256" key="3">
    <source>
        <dbReference type="ARBA" id="ARBA00022989"/>
    </source>
</evidence>
<dbReference type="EMBL" id="JBITGY010000002">
    <property type="protein sequence ID" value="MFI6497808.1"/>
    <property type="molecule type" value="Genomic_DNA"/>
</dbReference>
<dbReference type="Proteomes" id="UP001612741">
    <property type="component" value="Unassembled WGS sequence"/>
</dbReference>
<feature type="transmembrane region" description="Helical" evidence="5">
    <location>
        <begin position="260"/>
        <end position="278"/>
    </location>
</feature>
<dbReference type="PRINTS" id="PR00762">
    <property type="entry name" value="CLCHANNEL"/>
</dbReference>
<gene>
    <name evidence="6" type="ORF">ACIBG2_10500</name>
</gene>
<comment type="subcellular location">
    <subcellularLocation>
        <location evidence="1">Membrane</location>
        <topology evidence="1">Multi-pass membrane protein</topology>
    </subcellularLocation>
</comment>
<feature type="transmembrane region" description="Helical" evidence="5">
    <location>
        <begin position="57"/>
        <end position="75"/>
    </location>
</feature>
<dbReference type="PANTHER" id="PTHR43427">
    <property type="entry name" value="CHLORIDE CHANNEL PROTEIN CLC-E"/>
    <property type="match status" value="1"/>
</dbReference>
<keyword evidence="7" id="KW-1185">Reference proteome</keyword>
<dbReference type="Gene3D" id="1.10.3080.10">
    <property type="entry name" value="Clc chloride channel"/>
    <property type="match status" value="1"/>
</dbReference>
<dbReference type="Pfam" id="PF00654">
    <property type="entry name" value="Voltage_CLC"/>
    <property type="match status" value="1"/>
</dbReference>